<feature type="transmembrane region" description="Helical" evidence="1">
    <location>
        <begin position="52"/>
        <end position="71"/>
    </location>
</feature>
<protein>
    <recommendedName>
        <fullName evidence="4">Copper resistance protein D domain-containing protein</fullName>
    </recommendedName>
</protein>
<sequence length="155" mass="15876">MAYALGYVLHLCAGVIWAGGVAYTALVLYPALARAPAGQAAAMLAGMARRSAALMGAAGVLVLLSGPWRAWLGGGVQGWGDLTTPYGLIVIAAFVLVFVIQGADGSFRSRLRRLMADPAAYAQRAPALARTNAWIAGSGLAAVLILMALLGTGTY</sequence>
<comment type="caution">
    <text evidence="2">The sequence shown here is derived from an EMBL/GenBank/DDBJ whole genome shotgun (WGS) entry which is preliminary data.</text>
</comment>
<evidence type="ECO:0000313" key="2">
    <source>
        <dbReference type="EMBL" id="PVE47311.1"/>
    </source>
</evidence>
<organism evidence="2 3">
    <name type="scientific">Pararhodobacter aggregans</name>
    <dbReference type="NCBI Taxonomy" id="404875"/>
    <lineage>
        <taxon>Bacteria</taxon>
        <taxon>Pseudomonadati</taxon>
        <taxon>Pseudomonadota</taxon>
        <taxon>Alphaproteobacteria</taxon>
        <taxon>Rhodobacterales</taxon>
        <taxon>Paracoccaceae</taxon>
        <taxon>Pararhodobacter</taxon>
    </lineage>
</organism>
<evidence type="ECO:0008006" key="4">
    <source>
        <dbReference type="Google" id="ProtNLM"/>
    </source>
</evidence>
<name>A0A2T7URU3_9RHOB</name>
<feature type="transmembrane region" description="Helical" evidence="1">
    <location>
        <begin position="6"/>
        <end position="32"/>
    </location>
</feature>
<dbReference type="OrthoDB" id="8419862at2"/>
<keyword evidence="1" id="KW-1133">Transmembrane helix</keyword>
<keyword evidence="1" id="KW-0812">Transmembrane</keyword>
<gene>
    <name evidence="2" type="ORF">DDE23_10680</name>
</gene>
<keyword evidence="3" id="KW-1185">Reference proteome</keyword>
<accession>A0A2T7URU3</accession>
<dbReference type="Proteomes" id="UP000244810">
    <property type="component" value="Unassembled WGS sequence"/>
</dbReference>
<dbReference type="AlphaFoldDB" id="A0A2T7URU3"/>
<keyword evidence="1" id="KW-0472">Membrane</keyword>
<feature type="transmembrane region" description="Helical" evidence="1">
    <location>
        <begin position="133"/>
        <end position="152"/>
    </location>
</feature>
<dbReference type="RefSeq" id="WP_107753558.1">
    <property type="nucleotide sequence ID" value="NZ_QBKF01000010.1"/>
</dbReference>
<evidence type="ECO:0000256" key="1">
    <source>
        <dbReference type="SAM" id="Phobius"/>
    </source>
</evidence>
<reference evidence="2 3" key="1">
    <citation type="journal article" date="2011" name="Syst. Appl. Microbiol.">
        <title>Defluviimonas denitrificans gen. nov., sp. nov., and Pararhodobacter aggregans gen. nov., sp. nov., non-phototrophic Rhodobacteraceae from the biofilter of a marine aquaculture.</title>
        <authorList>
            <person name="Foesel B.U."/>
            <person name="Drake H.L."/>
            <person name="Schramm A."/>
        </authorList>
    </citation>
    <scope>NUCLEOTIDE SEQUENCE [LARGE SCALE GENOMIC DNA]</scope>
    <source>
        <strain evidence="2 3">D1-19</strain>
    </source>
</reference>
<feature type="transmembrane region" description="Helical" evidence="1">
    <location>
        <begin position="83"/>
        <end position="103"/>
    </location>
</feature>
<dbReference type="EMBL" id="QDDR01000005">
    <property type="protein sequence ID" value="PVE47311.1"/>
    <property type="molecule type" value="Genomic_DNA"/>
</dbReference>
<proteinExistence type="predicted"/>
<evidence type="ECO:0000313" key="3">
    <source>
        <dbReference type="Proteomes" id="UP000244810"/>
    </source>
</evidence>